<dbReference type="InterPro" id="IPR012319">
    <property type="entry name" value="FPG_cat"/>
</dbReference>
<keyword evidence="7" id="KW-0456">Lyase</keyword>
<dbReference type="InterPro" id="IPR015886">
    <property type="entry name" value="H2TH_FPG"/>
</dbReference>
<keyword evidence="4" id="KW-0378">Hydrolase</keyword>
<dbReference type="Pfam" id="PF01149">
    <property type="entry name" value="Fapy_DNA_glyco"/>
    <property type="match status" value="1"/>
</dbReference>
<evidence type="ECO:0000256" key="6">
    <source>
        <dbReference type="ARBA" id="ARBA00023204"/>
    </source>
</evidence>
<dbReference type="AlphaFoldDB" id="A0A7H2BIX2"/>
<evidence type="ECO:0000256" key="3">
    <source>
        <dbReference type="ARBA" id="ARBA00022763"/>
    </source>
</evidence>
<dbReference type="SUPFAM" id="SSF81624">
    <property type="entry name" value="N-terminal domain of MutM-like DNA repair proteins"/>
    <property type="match status" value="1"/>
</dbReference>
<evidence type="ECO:0000259" key="10">
    <source>
        <dbReference type="PROSITE" id="PS51068"/>
    </source>
</evidence>
<dbReference type="Gene3D" id="3.20.190.10">
    <property type="entry name" value="MutM-like, N-terminal"/>
    <property type="match status" value="1"/>
</dbReference>
<evidence type="ECO:0000256" key="5">
    <source>
        <dbReference type="ARBA" id="ARBA00023125"/>
    </source>
</evidence>
<dbReference type="PANTHER" id="PTHR42697:SF1">
    <property type="entry name" value="ENDONUCLEASE 8"/>
    <property type="match status" value="1"/>
</dbReference>
<dbReference type="PROSITE" id="PS51068">
    <property type="entry name" value="FPG_CAT"/>
    <property type="match status" value="1"/>
</dbReference>
<dbReference type="PANTHER" id="PTHR42697">
    <property type="entry name" value="ENDONUCLEASE 8"/>
    <property type="match status" value="1"/>
</dbReference>
<evidence type="ECO:0000256" key="9">
    <source>
        <dbReference type="ARBA" id="ARBA00023295"/>
    </source>
</evidence>
<dbReference type="InterPro" id="IPR044090">
    <property type="entry name" value="Nei2_N"/>
</dbReference>
<name>A0A7H2BIX2_9MICC</name>
<evidence type="ECO:0000256" key="7">
    <source>
        <dbReference type="ARBA" id="ARBA00023239"/>
    </source>
</evidence>
<dbReference type="SMART" id="SM00898">
    <property type="entry name" value="Fapy_DNA_glyco"/>
    <property type="match status" value="1"/>
</dbReference>
<dbReference type="SUPFAM" id="SSF46946">
    <property type="entry name" value="S13-like H2TH domain"/>
    <property type="match status" value="1"/>
</dbReference>
<accession>A0A7H2BIX2</accession>
<keyword evidence="12" id="KW-1185">Reference proteome</keyword>
<keyword evidence="9" id="KW-0326">Glycosidase</keyword>
<gene>
    <name evidence="11" type="ORF">IDM48_09655</name>
</gene>
<keyword evidence="5" id="KW-0238">DNA-binding</keyword>
<feature type="domain" description="Formamidopyrimidine-DNA glycosylase catalytic" evidence="10">
    <location>
        <begin position="2"/>
        <end position="93"/>
    </location>
</feature>
<dbReference type="GO" id="GO:0003684">
    <property type="term" value="F:damaged DNA binding"/>
    <property type="evidence" value="ECO:0007669"/>
    <property type="project" value="InterPro"/>
</dbReference>
<evidence type="ECO:0000256" key="1">
    <source>
        <dbReference type="ARBA" id="ARBA00009409"/>
    </source>
</evidence>
<protein>
    <recommendedName>
        <fullName evidence="2">DNA-(apurinic or apyrimidinic site) lyase</fullName>
        <ecNumber evidence="2">4.2.99.18</ecNumber>
    </recommendedName>
</protein>
<dbReference type="InterPro" id="IPR010979">
    <property type="entry name" value="Ribosomal_uS13-like_H2TH"/>
</dbReference>
<proteinExistence type="inferred from homology"/>
<dbReference type="KEGG" id="rama:IDM48_09655"/>
<dbReference type="GO" id="GO:0006284">
    <property type="term" value="P:base-excision repair"/>
    <property type="evidence" value="ECO:0007669"/>
    <property type="project" value="InterPro"/>
</dbReference>
<evidence type="ECO:0000256" key="4">
    <source>
        <dbReference type="ARBA" id="ARBA00022801"/>
    </source>
</evidence>
<keyword evidence="3" id="KW-0227">DNA damage</keyword>
<dbReference type="GO" id="GO:0008270">
    <property type="term" value="F:zinc ion binding"/>
    <property type="evidence" value="ECO:0007669"/>
    <property type="project" value="InterPro"/>
</dbReference>
<sequence>MPEGDTVWRQARNLHRALTGRTVHHTSFRFPDSAEIDLAGETIHGAFARGKHLFIRIGSMSVHSHLKMEGIWHVYGTDGTGKPARWKRRTTEARAVIKANARLDSSGVIRDGSSPVEAVGFNLGMLDVVPTEHEERFVSHLGPDILGADWNLAQAVENIRKRPERMIGPALLDQKNLAGIGTIYRAETLFLAGVDPRSTVAAVPDLPRVVEIASLLLNANRARPLRVTRTVAEPLWVYGRRRQNCYRCTSPIVREELSDQGTGGERFGITPHRLAQENDIARLSYRCPTCQVLFRE</sequence>
<organism evidence="11 12">
    <name type="scientific">Rothia amarae</name>
    <dbReference type="NCBI Taxonomy" id="169480"/>
    <lineage>
        <taxon>Bacteria</taxon>
        <taxon>Bacillati</taxon>
        <taxon>Actinomycetota</taxon>
        <taxon>Actinomycetes</taxon>
        <taxon>Micrococcales</taxon>
        <taxon>Micrococcaceae</taxon>
        <taxon>Rothia</taxon>
    </lineage>
</organism>
<dbReference type="Pfam" id="PF06831">
    <property type="entry name" value="H2TH"/>
    <property type="match status" value="1"/>
</dbReference>
<evidence type="ECO:0000256" key="2">
    <source>
        <dbReference type="ARBA" id="ARBA00012720"/>
    </source>
</evidence>
<dbReference type="InterPro" id="IPR035937">
    <property type="entry name" value="FPG_N"/>
</dbReference>
<evidence type="ECO:0000313" key="11">
    <source>
        <dbReference type="EMBL" id="QNV39618.1"/>
    </source>
</evidence>
<keyword evidence="6" id="KW-0234">DNA repair</keyword>
<dbReference type="GO" id="GO:0140078">
    <property type="term" value="F:class I DNA-(apurinic or apyrimidinic site) endonuclease activity"/>
    <property type="evidence" value="ECO:0007669"/>
    <property type="project" value="UniProtKB-EC"/>
</dbReference>
<dbReference type="RefSeq" id="WP_190617147.1">
    <property type="nucleotide sequence ID" value="NZ_CP061538.1"/>
</dbReference>
<comment type="similarity">
    <text evidence="1">Belongs to the FPG family.</text>
</comment>
<keyword evidence="8" id="KW-0511">Multifunctional enzyme</keyword>
<dbReference type="EC" id="4.2.99.18" evidence="2"/>
<reference evidence="11 12" key="1">
    <citation type="submission" date="2020-09" db="EMBL/GenBank/DDBJ databases">
        <title>Investigation of environmental microbe.</title>
        <authorList>
            <person name="Ou Y."/>
            <person name="Kang Q."/>
        </authorList>
    </citation>
    <scope>NUCLEOTIDE SEQUENCE [LARGE SCALE GENOMIC DNA]</scope>
    <source>
        <strain evidence="11 12">KJZ-9</strain>
    </source>
</reference>
<dbReference type="EMBL" id="CP061538">
    <property type="protein sequence ID" value="QNV39618.1"/>
    <property type="molecule type" value="Genomic_DNA"/>
</dbReference>
<dbReference type="SMART" id="SM01232">
    <property type="entry name" value="H2TH"/>
    <property type="match status" value="1"/>
</dbReference>
<dbReference type="CDD" id="cd08971">
    <property type="entry name" value="AcNei2_N"/>
    <property type="match status" value="1"/>
</dbReference>
<dbReference type="Proteomes" id="UP000516421">
    <property type="component" value="Chromosome"/>
</dbReference>
<evidence type="ECO:0000256" key="8">
    <source>
        <dbReference type="ARBA" id="ARBA00023268"/>
    </source>
</evidence>
<evidence type="ECO:0000313" key="12">
    <source>
        <dbReference type="Proteomes" id="UP000516421"/>
    </source>
</evidence>
<dbReference type="Gene3D" id="1.10.8.50">
    <property type="match status" value="1"/>
</dbReference>
<dbReference type="GO" id="GO:0000703">
    <property type="term" value="F:oxidized pyrimidine nucleobase lesion DNA N-glycosylase activity"/>
    <property type="evidence" value="ECO:0007669"/>
    <property type="project" value="TreeGrafter"/>
</dbReference>